<dbReference type="PROSITE" id="PS51720">
    <property type="entry name" value="G_AIG1"/>
    <property type="match status" value="2"/>
</dbReference>
<dbReference type="GO" id="GO:0005525">
    <property type="term" value="F:GTP binding"/>
    <property type="evidence" value="ECO:0007669"/>
    <property type="project" value="UniProtKB-KW"/>
</dbReference>
<dbReference type="Gene3D" id="3.40.50.300">
    <property type="entry name" value="P-loop containing nucleotide triphosphate hydrolases"/>
    <property type="match status" value="2"/>
</dbReference>
<dbReference type="KEGG" id="cvg:107102289"/>
<sequence length="468" mass="51490">MLQLLQKIPAAGPTQDEVDMDPEPEADLTVVLLGNSGVGKSASGNTILGRDAFQSKASFCPGTVPIRTEVGRVFGKWLQVVDTAGILEFEEQIQSHCEKLLQTFRPVLFLLVLKVDRFTTEQRESLEAAIRVVGDGAFSCCFLLFTHGDSLRKTSLQDFIFQDQQSSLPEVARRFCNRVHLFNNQNREGWQVQELLEKAGLLEVPAAAGPDVDRVGNPDRSVRLTERRIILVGPAGSGKSSAGNVLLGFRRFEPDCDFHGTGRPAESGSVELDGFRLTVVDSSGPSDEDLTLDRLVQKIRSSMVLAEPGPHVLVIVVKIGRVSASDSRLFRLLTRSLDRNLSKHGVVLFTHGDALGGRSVQDQVGSSGCVLDLLSRCEGRHCVLDSTRTGDHLQVERFLRLIEQTIQKNSGCHCSPDSIRTDPKPGHAVFSRTWTSWSRRARPAGPGLLKVLSVLVLLLNNPTYRYLY</sequence>
<evidence type="ECO:0000256" key="3">
    <source>
        <dbReference type="ARBA" id="ARBA00023134"/>
    </source>
</evidence>
<dbReference type="Proteomes" id="UP000265020">
    <property type="component" value="Unassembled WGS sequence"/>
</dbReference>
<dbReference type="Pfam" id="PF04548">
    <property type="entry name" value="AIG1"/>
    <property type="match status" value="2"/>
</dbReference>
<comment type="similarity">
    <text evidence="1">Belongs to the TRAFAC class TrmE-Era-EngA-EngB-Septin-like GTPase superfamily. AIG1/Toc34/Toc159-like paraseptin GTPase family. IAN subfamily.</text>
</comment>
<dbReference type="InterPro" id="IPR045058">
    <property type="entry name" value="GIMA/IAN/Toc"/>
</dbReference>
<reference evidence="5" key="2">
    <citation type="submission" date="2025-09" db="UniProtKB">
        <authorList>
            <consortium name="Ensembl"/>
        </authorList>
    </citation>
    <scope>IDENTIFICATION</scope>
</reference>
<dbReference type="OrthoDB" id="8954335at2759"/>
<evidence type="ECO:0000313" key="5">
    <source>
        <dbReference type="Ensembl" id="ENSCVAP00000028531.1"/>
    </source>
</evidence>
<accession>A0A3Q2E8H0</accession>
<dbReference type="AlphaFoldDB" id="A0A3Q2E8H0"/>
<keyword evidence="2" id="KW-0547">Nucleotide-binding</keyword>
<name>A0A3Q2E8H0_CYPVA</name>
<protein>
    <submittedName>
        <fullName evidence="5">GTPase IMAP family member 8-like</fullName>
    </submittedName>
</protein>
<dbReference type="InterPro" id="IPR027417">
    <property type="entry name" value="P-loop_NTPase"/>
</dbReference>
<dbReference type="PANTHER" id="PTHR10903">
    <property type="entry name" value="GTPASE, IMAP FAMILY MEMBER-RELATED"/>
    <property type="match status" value="1"/>
</dbReference>
<proteinExistence type="inferred from homology"/>
<dbReference type="PANTHER" id="PTHR10903:SF170">
    <property type="entry name" value="GTPASE IMAP FAMILY MEMBER 7"/>
    <property type="match status" value="1"/>
</dbReference>
<feature type="domain" description="AIG1-type G" evidence="4">
    <location>
        <begin position="224"/>
        <end position="423"/>
    </location>
</feature>
<organism evidence="5 6">
    <name type="scientific">Cyprinodon variegatus</name>
    <name type="common">Sheepshead minnow</name>
    <dbReference type="NCBI Taxonomy" id="28743"/>
    <lineage>
        <taxon>Eukaryota</taxon>
        <taxon>Metazoa</taxon>
        <taxon>Chordata</taxon>
        <taxon>Craniata</taxon>
        <taxon>Vertebrata</taxon>
        <taxon>Euteleostomi</taxon>
        <taxon>Actinopterygii</taxon>
        <taxon>Neopterygii</taxon>
        <taxon>Teleostei</taxon>
        <taxon>Neoteleostei</taxon>
        <taxon>Acanthomorphata</taxon>
        <taxon>Ovalentaria</taxon>
        <taxon>Atherinomorphae</taxon>
        <taxon>Cyprinodontiformes</taxon>
        <taxon>Cyprinodontidae</taxon>
        <taxon>Cyprinodon</taxon>
    </lineage>
</organism>
<dbReference type="STRING" id="28743.ENSCVAP00000028531"/>
<dbReference type="GeneTree" id="ENSGT01140000282522"/>
<keyword evidence="3" id="KW-0342">GTP-binding</keyword>
<dbReference type="RefSeq" id="XP_015257018.1">
    <property type="nucleotide sequence ID" value="XM_015401532.1"/>
</dbReference>
<evidence type="ECO:0000256" key="1">
    <source>
        <dbReference type="ARBA" id="ARBA00008535"/>
    </source>
</evidence>
<evidence type="ECO:0000313" key="6">
    <source>
        <dbReference type="Proteomes" id="UP000265020"/>
    </source>
</evidence>
<evidence type="ECO:0000256" key="2">
    <source>
        <dbReference type="ARBA" id="ARBA00022741"/>
    </source>
</evidence>
<dbReference type="InterPro" id="IPR006703">
    <property type="entry name" value="G_AIG1"/>
</dbReference>
<evidence type="ECO:0000259" key="4">
    <source>
        <dbReference type="PROSITE" id="PS51720"/>
    </source>
</evidence>
<dbReference type="GeneID" id="107102289"/>
<feature type="domain" description="AIG1-type G" evidence="4">
    <location>
        <begin position="25"/>
        <end position="220"/>
    </location>
</feature>
<dbReference type="SUPFAM" id="SSF52540">
    <property type="entry name" value="P-loop containing nucleoside triphosphate hydrolases"/>
    <property type="match status" value="2"/>
</dbReference>
<dbReference type="OMA" id="NVRTHGV"/>
<dbReference type="Ensembl" id="ENSCVAT00000020619.1">
    <property type="protein sequence ID" value="ENSCVAP00000028531.1"/>
    <property type="gene ID" value="ENSCVAG00000015638.1"/>
</dbReference>
<keyword evidence="6" id="KW-1185">Reference proteome</keyword>
<reference evidence="5" key="1">
    <citation type="submission" date="2025-08" db="UniProtKB">
        <authorList>
            <consortium name="Ensembl"/>
        </authorList>
    </citation>
    <scope>IDENTIFICATION</scope>
</reference>